<dbReference type="eggNOG" id="KOG3374">
    <property type="taxonomic scope" value="Eukaryota"/>
</dbReference>
<proteinExistence type="predicted"/>
<dbReference type="EMBL" id="KL662154">
    <property type="protein sequence ID" value="KFM27718.1"/>
    <property type="molecule type" value="Genomic_DNA"/>
</dbReference>
<dbReference type="Pfam" id="PF13883">
    <property type="entry name" value="CREG_beta-barrel"/>
    <property type="match status" value="1"/>
</dbReference>
<protein>
    <submittedName>
        <fullName evidence="2">Protein CREG1</fullName>
    </submittedName>
</protein>
<dbReference type="PANTHER" id="PTHR13343">
    <property type="entry name" value="CREG1 PROTEIN"/>
    <property type="match status" value="1"/>
</dbReference>
<accession>A0A087SPR4</accession>
<dbReference type="InterPro" id="IPR012349">
    <property type="entry name" value="Split_barrel_FMN-bd"/>
</dbReference>
<dbReference type="Gene3D" id="2.30.110.10">
    <property type="entry name" value="Electron Transport, Fmn-binding Protein, Chain A"/>
    <property type="match status" value="1"/>
</dbReference>
<dbReference type="Proteomes" id="UP000028924">
    <property type="component" value="Unassembled WGS sequence"/>
</dbReference>
<gene>
    <name evidence="2" type="ORF">F751_5682</name>
</gene>
<evidence type="ECO:0000259" key="1">
    <source>
        <dbReference type="Pfam" id="PF13883"/>
    </source>
</evidence>
<dbReference type="KEGG" id="apro:F751_5682"/>
<dbReference type="RefSeq" id="XP_011400705.1">
    <property type="nucleotide sequence ID" value="XM_011402403.1"/>
</dbReference>
<evidence type="ECO:0000313" key="3">
    <source>
        <dbReference type="Proteomes" id="UP000028924"/>
    </source>
</evidence>
<organism evidence="2 3">
    <name type="scientific">Auxenochlorella protothecoides</name>
    <name type="common">Green microalga</name>
    <name type="synonym">Chlorella protothecoides</name>
    <dbReference type="NCBI Taxonomy" id="3075"/>
    <lineage>
        <taxon>Eukaryota</taxon>
        <taxon>Viridiplantae</taxon>
        <taxon>Chlorophyta</taxon>
        <taxon>core chlorophytes</taxon>
        <taxon>Trebouxiophyceae</taxon>
        <taxon>Chlorellales</taxon>
        <taxon>Chlorellaceae</taxon>
        <taxon>Auxenochlorella</taxon>
    </lineage>
</organism>
<dbReference type="OrthoDB" id="46836at2759"/>
<dbReference type="AlphaFoldDB" id="A0A087SPR4"/>
<reference evidence="2 3" key="1">
    <citation type="journal article" date="2014" name="BMC Genomics">
        <title>Oil accumulation mechanisms of the oleaginous microalga Chlorella protothecoides revealed through its genome, transcriptomes, and proteomes.</title>
        <authorList>
            <person name="Gao C."/>
            <person name="Wang Y."/>
            <person name="Shen Y."/>
            <person name="Yan D."/>
            <person name="He X."/>
            <person name="Dai J."/>
            <person name="Wu Q."/>
        </authorList>
    </citation>
    <scope>NUCLEOTIDE SEQUENCE [LARGE SCALE GENOMIC DNA]</scope>
    <source>
        <strain evidence="2 3">0710</strain>
    </source>
</reference>
<feature type="domain" description="CREG-like beta-barrel" evidence="1">
    <location>
        <begin position="21"/>
        <end position="138"/>
    </location>
</feature>
<dbReference type="InterPro" id="IPR055343">
    <property type="entry name" value="CREG_beta-barrel"/>
</dbReference>
<sequence>MGSVEHLQRAHPPNPSISLHRNVVSYADGPRGNSTGRLLFYLTTLDATAYDAQANASAMLTVSEAQLPGSCRGLDAEDPPCAKISILGELHRVPASEEGAARDWPAGHEFHMYELFIQQIQLLAWYGGPRQITPQDYFGVQL</sequence>
<keyword evidence="3" id="KW-1185">Reference proteome</keyword>
<name>A0A087SPR4_AUXPR</name>
<evidence type="ECO:0000313" key="2">
    <source>
        <dbReference type="EMBL" id="KFM27718.1"/>
    </source>
</evidence>
<dbReference type="SUPFAM" id="SSF50475">
    <property type="entry name" value="FMN-binding split barrel"/>
    <property type="match status" value="1"/>
</dbReference>
<dbReference type="GeneID" id="23617073"/>
<dbReference type="GO" id="GO:0005737">
    <property type="term" value="C:cytoplasm"/>
    <property type="evidence" value="ECO:0007669"/>
    <property type="project" value="UniProtKB-ARBA"/>
</dbReference>
<dbReference type="PANTHER" id="PTHR13343:SF17">
    <property type="entry name" value="CELLULAR REPRESSOR OF E1A-STIMULATED GENES, ISOFORM A"/>
    <property type="match status" value="1"/>
</dbReference>